<dbReference type="FunFam" id="3.40.605.10:FF:000007">
    <property type="entry name" value="NAD/NADP-dependent betaine aldehyde dehydrogenase"/>
    <property type="match status" value="1"/>
</dbReference>
<dbReference type="RefSeq" id="WP_161140013.1">
    <property type="nucleotide sequence ID" value="NZ_SPKJ01000019.1"/>
</dbReference>
<keyword evidence="8" id="KW-1185">Reference proteome</keyword>
<name>A0A964T398_9HYPH</name>
<dbReference type="Pfam" id="PF00171">
    <property type="entry name" value="Aldedh"/>
    <property type="match status" value="1"/>
</dbReference>
<evidence type="ECO:0000256" key="3">
    <source>
        <dbReference type="ARBA" id="ARBA00023097"/>
    </source>
</evidence>
<dbReference type="Gene3D" id="3.40.605.10">
    <property type="entry name" value="Aldehyde Dehydrogenase, Chain A, domain 1"/>
    <property type="match status" value="1"/>
</dbReference>
<keyword evidence="2 5" id="KW-0560">Oxidoreductase</keyword>
<proteinExistence type="inferred from homology"/>
<keyword evidence="3" id="KW-0558">Oxidation</keyword>
<feature type="active site" evidence="4">
    <location>
        <position position="247"/>
    </location>
</feature>
<comment type="caution">
    <text evidence="7">The sequence shown here is derived from an EMBL/GenBank/DDBJ whole genome shotgun (WGS) entry which is preliminary data.</text>
</comment>
<protein>
    <submittedName>
        <fullName evidence="7">Aldehyde dehydrogenase</fullName>
    </submittedName>
</protein>
<dbReference type="AlphaFoldDB" id="A0A964T398"/>
<dbReference type="Gene3D" id="3.40.309.10">
    <property type="entry name" value="Aldehyde Dehydrogenase, Chain A, domain 2"/>
    <property type="match status" value="1"/>
</dbReference>
<evidence type="ECO:0000256" key="4">
    <source>
        <dbReference type="PROSITE-ProRule" id="PRU10007"/>
    </source>
</evidence>
<dbReference type="InterPro" id="IPR016162">
    <property type="entry name" value="Ald_DH_N"/>
</dbReference>
<dbReference type="InterPro" id="IPR015590">
    <property type="entry name" value="Aldehyde_DH_dom"/>
</dbReference>
<comment type="similarity">
    <text evidence="1 5">Belongs to the aldehyde dehydrogenase family.</text>
</comment>
<reference evidence="7" key="1">
    <citation type="submission" date="2019-03" db="EMBL/GenBank/DDBJ databases">
        <title>Afifella sp. nov., isolated from activated sludge.</title>
        <authorList>
            <person name="Li Q."/>
            <person name="Liu Y."/>
        </authorList>
    </citation>
    <scope>NUCLEOTIDE SEQUENCE</scope>
    <source>
        <strain evidence="7">L72</strain>
    </source>
</reference>
<dbReference type="InterPro" id="IPR016161">
    <property type="entry name" value="Ald_DH/histidinol_DH"/>
</dbReference>
<dbReference type="InterPro" id="IPR016163">
    <property type="entry name" value="Ald_DH_C"/>
</dbReference>
<evidence type="ECO:0000259" key="6">
    <source>
        <dbReference type="Pfam" id="PF00171"/>
    </source>
</evidence>
<dbReference type="Proteomes" id="UP000773614">
    <property type="component" value="Unassembled WGS sequence"/>
</dbReference>
<dbReference type="OrthoDB" id="8175464at2"/>
<evidence type="ECO:0000256" key="5">
    <source>
        <dbReference type="RuleBase" id="RU003345"/>
    </source>
</evidence>
<dbReference type="CDD" id="cd07114">
    <property type="entry name" value="ALDH_DhaS"/>
    <property type="match status" value="1"/>
</dbReference>
<dbReference type="InterPro" id="IPR029510">
    <property type="entry name" value="Ald_DH_CS_GLU"/>
</dbReference>
<gene>
    <name evidence="7" type="ORF">E4O86_08050</name>
</gene>
<evidence type="ECO:0000256" key="2">
    <source>
        <dbReference type="ARBA" id="ARBA00023002"/>
    </source>
</evidence>
<dbReference type="InterPro" id="IPR016160">
    <property type="entry name" value="Ald_DH_CS_CYS"/>
</dbReference>
<dbReference type="PROSITE" id="PS00687">
    <property type="entry name" value="ALDEHYDE_DEHYDR_GLU"/>
    <property type="match status" value="1"/>
</dbReference>
<dbReference type="GO" id="GO:0016620">
    <property type="term" value="F:oxidoreductase activity, acting on the aldehyde or oxo group of donors, NAD or NADP as acceptor"/>
    <property type="evidence" value="ECO:0007669"/>
    <property type="project" value="InterPro"/>
</dbReference>
<feature type="domain" description="Aldehyde dehydrogenase" evidence="6">
    <location>
        <begin position="12"/>
        <end position="472"/>
    </location>
</feature>
<dbReference type="EMBL" id="SPKJ01000019">
    <property type="protein sequence ID" value="MYZ47663.1"/>
    <property type="molecule type" value="Genomic_DNA"/>
</dbReference>
<evidence type="ECO:0000256" key="1">
    <source>
        <dbReference type="ARBA" id="ARBA00009986"/>
    </source>
</evidence>
<dbReference type="FunFam" id="3.40.309.10:FF:000012">
    <property type="entry name" value="Betaine aldehyde dehydrogenase"/>
    <property type="match status" value="1"/>
</dbReference>
<dbReference type="PROSITE" id="PS00070">
    <property type="entry name" value="ALDEHYDE_DEHYDR_CYS"/>
    <property type="match status" value="1"/>
</dbReference>
<dbReference type="SUPFAM" id="SSF53720">
    <property type="entry name" value="ALDH-like"/>
    <property type="match status" value="1"/>
</dbReference>
<accession>A0A964T398</accession>
<evidence type="ECO:0000313" key="8">
    <source>
        <dbReference type="Proteomes" id="UP000773614"/>
    </source>
</evidence>
<dbReference type="PANTHER" id="PTHR11699">
    <property type="entry name" value="ALDEHYDE DEHYDROGENASE-RELATED"/>
    <property type="match status" value="1"/>
</dbReference>
<organism evidence="7 8">
    <name type="scientific">Propylenella binzhouense</name>
    <dbReference type="NCBI Taxonomy" id="2555902"/>
    <lineage>
        <taxon>Bacteria</taxon>
        <taxon>Pseudomonadati</taxon>
        <taxon>Pseudomonadota</taxon>
        <taxon>Alphaproteobacteria</taxon>
        <taxon>Hyphomicrobiales</taxon>
        <taxon>Propylenellaceae</taxon>
        <taxon>Propylenella</taxon>
    </lineage>
</organism>
<sequence>MSVRPFMIANEWVEGSAGSFDSINPADGTVSARIASASAQDVDRAVGAARAALGDPAWAALKNHERARFLARMADLVAANRDHLARTQMADNGKTLKECMSQAASAADVFRYYAAVCETFESEVNTQRGPSMTMTVYEPVGVVAAITPWNSPLTIEAQKLAPILAAGNTVVLKPSEVTPQVALEYARLAREAGFPPGVLNVVTGAGEVGRALVDHPGVDLVSFTGGTAAGRAIAEAAGRRLVPVILELGGKSPDIVFADADLAAAAKGVAAGIFSSGGQSCIAGSRIFVERAIFDDMLDRLRVEAESYRLGLPEDDAARIGPMASFRHRDHVARYVEMGVSEGGCVVTGGAPATGGAFDQGAYYPATIVTDLTNRARICQEEIFGPVAVALPFDSEADLLAQANDTDFGLAAGIWTGDYRKAWRVARALRAGTVWINTYKESSISVPFGGFKQSGIGREKGLQGMRAYMEPKGLYWNLA</sequence>
<evidence type="ECO:0000313" key="7">
    <source>
        <dbReference type="EMBL" id="MYZ47663.1"/>
    </source>
</evidence>